<evidence type="ECO:0000313" key="1">
    <source>
        <dbReference type="EMBL" id="KAI3827745.1"/>
    </source>
</evidence>
<comment type="caution">
    <text evidence="1">The sequence shown here is derived from an EMBL/GenBank/DDBJ whole genome shotgun (WGS) entry which is preliminary data.</text>
</comment>
<dbReference type="EMBL" id="CM042018">
    <property type="protein sequence ID" value="KAI3827745.1"/>
    <property type="molecule type" value="Genomic_DNA"/>
</dbReference>
<gene>
    <name evidence="1" type="ORF">L1987_01828</name>
</gene>
<dbReference type="Proteomes" id="UP001056120">
    <property type="component" value="Linkage Group LG01"/>
</dbReference>
<sequence>MACVLTSESRRLYSWWWDSHISPKNSKWLQENLSDMDTKVKSMIKLIEEDADSFARRAEMYYKKRPELMKLVEEFYRAYRALAERYDYATGELRHAQKALQAAFPDQEPFTLPDDSSSPIDLHAQKNVSFGLELFPEGKLQNTNEKDDCEVEILKKVVADLIAEKDSLFVQYQFILDKLSNADGELNRAREKSRILEEKANEAEKEVHMLKETLGLLQAEKESGLTKQMEHLETISDLEEEINGMDKRALGAESDVQEKMNKLMGLKSENDVDLLQYGICLETIYVLKKKIVITEEEAILFSEQAIKAKMEVEKLKTAVLDLTEEKEALRVLYVECLEKSYKLELDLSSAQSDVQRLTTEILNSTKKLKQVEEVCVCLETTNQSLKMEVGDLAKKIMLKDQELPDKDEELKSTEVEYVGLKEMKQRLEEEVSLQLGQCTAMQKEIFNLKEEITKLNMSYNSLTSQLELTSLHPESFVSPLKYLQDENTRLKQICDENGDHEEKIKTLTEKNTDLESSRELLHVEKSALVLERTVLSSQLHIITGSMQKLINQKTVLENFLSTANMELQNLREKSKGLEELCELLNNEKSNLLVERSMLASQLESVQKRLEGLENRFMQFEREKETGNSRLLELISCLTVEKQEQESCMMTNEKRLVDLENHIQEFHKLEKEELQEELDEAVIAQFENFILHKFVKDVEEENYSLSVENRKHIEASKLADKLDGNSRAAGGRRALISTEEIIGNIKDLKQSLSKEEGDKHRLLIENTIISTLLQESESHKEALMNKYETMKDDLFKVNKENLDLIEVNNNLGLELNMFDEEIEERENIQENLTSELQERENELQLWDTEATKFIFDLQISNTREILFESKVHELAQVWESLEAETASKDREIEEMKQKESVMEREIEGLKAQLLAYTPVIGSLKASILSLEHNVANLVVSNNRKLEDVEVKAHPNHNQSDPEL</sequence>
<reference evidence="1 2" key="2">
    <citation type="journal article" date="2022" name="Mol. Ecol. Resour.">
        <title>The genomes of chicory, endive, great burdock and yacon provide insights into Asteraceae paleo-polyploidization history and plant inulin production.</title>
        <authorList>
            <person name="Fan W."/>
            <person name="Wang S."/>
            <person name="Wang H."/>
            <person name="Wang A."/>
            <person name="Jiang F."/>
            <person name="Liu H."/>
            <person name="Zhao H."/>
            <person name="Xu D."/>
            <person name="Zhang Y."/>
        </authorList>
    </citation>
    <scope>NUCLEOTIDE SEQUENCE [LARGE SCALE GENOMIC DNA]</scope>
    <source>
        <strain evidence="2">cv. Yunnan</strain>
        <tissue evidence="1">Leaves</tissue>
    </source>
</reference>
<reference evidence="2" key="1">
    <citation type="journal article" date="2022" name="Mol. Ecol. Resour.">
        <title>The genomes of chicory, endive, great burdock and yacon provide insights into Asteraceae palaeo-polyploidization history and plant inulin production.</title>
        <authorList>
            <person name="Fan W."/>
            <person name="Wang S."/>
            <person name="Wang H."/>
            <person name="Wang A."/>
            <person name="Jiang F."/>
            <person name="Liu H."/>
            <person name="Zhao H."/>
            <person name="Xu D."/>
            <person name="Zhang Y."/>
        </authorList>
    </citation>
    <scope>NUCLEOTIDE SEQUENCE [LARGE SCALE GENOMIC DNA]</scope>
    <source>
        <strain evidence="2">cv. Yunnan</strain>
    </source>
</reference>
<evidence type="ECO:0000313" key="2">
    <source>
        <dbReference type="Proteomes" id="UP001056120"/>
    </source>
</evidence>
<name>A0ACB9K624_9ASTR</name>
<accession>A0ACB9K624</accession>
<organism evidence="1 2">
    <name type="scientific">Smallanthus sonchifolius</name>
    <dbReference type="NCBI Taxonomy" id="185202"/>
    <lineage>
        <taxon>Eukaryota</taxon>
        <taxon>Viridiplantae</taxon>
        <taxon>Streptophyta</taxon>
        <taxon>Embryophyta</taxon>
        <taxon>Tracheophyta</taxon>
        <taxon>Spermatophyta</taxon>
        <taxon>Magnoliopsida</taxon>
        <taxon>eudicotyledons</taxon>
        <taxon>Gunneridae</taxon>
        <taxon>Pentapetalae</taxon>
        <taxon>asterids</taxon>
        <taxon>campanulids</taxon>
        <taxon>Asterales</taxon>
        <taxon>Asteraceae</taxon>
        <taxon>Asteroideae</taxon>
        <taxon>Heliantheae alliance</taxon>
        <taxon>Millerieae</taxon>
        <taxon>Smallanthus</taxon>
    </lineage>
</organism>
<protein>
    <submittedName>
        <fullName evidence="1">Uncharacterized protein</fullName>
    </submittedName>
</protein>
<proteinExistence type="predicted"/>
<keyword evidence="2" id="KW-1185">Reference proteome</keyword>